<proteinExistence type="inferred from homology"/>
<comment type="caution">
    <text evidence="8">The sequence shown here is derived from an EMBL/GenBank/DDBJ whole genome shotgun (WGS) entry which is preliminary data.</text>
</comment>
<evidence type="ECO:0000313" key="8">
    <source>
        <dbReference type="EMBL" id="NMM44762.1"/>
    </source>
</evidence>
<feature type="transmembrane region" description="Helical" evidence="6">
    <location>
        <begin position="109"/>
        <end position="128"/>
    </location>
</feature>
<dbReference type="Proteomes" id="UP000539372">
    <property type="component" value="Unassembled WGS sequence"/>
</dbReference>
<evidence type="ECO:0000256" key="2">
    <source>
        <dbReference type="ARBA" id="ARBA00009853"/>
    </source>
</evidence>
<feature type="transmembrane region" description="Helical" evidence="6">
    <location>
        <begin position="166"/>
        <end position="183"/>
    </location>
</feature>
<evidence type="ECO:0000313" key="9">
    <source>
        <dbReference type="Proteomes" id="UP000539372"/>
    </source>
</evidence>
<evidence type="ECO:0000259" key="7">
    <source>
        <dbReference type="Pfam" id="PF00892"/>
    </source>
</evidence>
<evidence type="ECO:0000256" key="6">
    <source>
        <dbReference type="SAM" id="Phobius"/>
    </source>
</evidence>
<dbReference type="EMBL" id="JABBNT010000003">
    <property type="protein sequence ID" value="NMM44762.1"/>
    <property type="molecule type" value="Genomic_DNA"/>
</dbReference>
<reference evidence="8 9" key="1">
    <citation type="submission" date="2020-04" db="EMBL/GenBank/DDBJ databases">
        <title>Rhodospirillaceae bacterium KN72 isolated from deep sea.</title>
        <authorList>
            <person name="Zhang D.-C."/>
        </authorList>
    </citation>
    <scope>NUCLEOTIDE SEQUENCE [LARGE SCALE GENOMIC DNA]</scope>
    <source>
        <strain evidence="8 9">KN72</strain>
    </source>
</reference>
<evidence type="ECO:0000256" key="1">
    <source>
        <dbReference type="ARBA" id="ARBA00004141"/>
    </source>
</evidence>
<feature type="transmembrane region" description="Helical" evidence="6">
    <location>
        <begin position="87"/>
        <end position="103"/>
    </location>
</feature>
<dbReference type="InterPro" id="IPR000620">
    <property type="entry name" value="EamA_dom"/>
</dbReference>
<keyword evidence="5 6" id="KW-0472">Membrane</keyword>
<feature type="transmembrane region" description="Helical" evidence="6">
    <location>
        <begin position="279"/>
        <end position="296"/>
    </location>
</feature>
<dbReference type="Gene3D" id="1.10.3730.20">
    <property type="match status" value="1"/>
</dbReference>
<keyword evidence="4 6" id="KW-1133">Transmembrane helix</keyword>
<feature type="domain" description="EamA" evidence="7">
    <location>
        <begin position="16"/>
        <end position="154"/>
    </location>
</feature>
<dbReference type="RefSeq" id="WP_169625160.1">
    <property type="nucleotide sequence ID" value="NZ_JABBNT010000003.1"/>
</dbReference>
<evidence type="ECO:0000256" key="5">
    <source>
        <dbReference type="ARBA" id="ARBA00023136"/>
    </source>
</evidence>
<feature type="transmembrane region" description="Helical" evidence="6">
    <location>
        <begin position="195"/>
        <end position="219"/>
    </location>
</feature>
<gene>
    <name evidence="8" type="ORF">HH303_09755</name>
</gene>
<feature type="domain" description="EamA" evidence="7">
    <location>
        <begin position="166"/>
        <end position="295"/>
    </location>
</feature>
<comment type="similarity">
    <text evidence="2">Belongs to the drug/metabolite transporter (DMT) superfamily. 10 TMS drug/metabolite exporter (DME) (TC 2.A.7.3) family.</text>
</comment>
<sequence length="301" mass="31995">MTIETDDRAVPRQLHGILLMAAAMLTVPMVDGIAKYLSADHSPLFLGWARYATASLVVVPFALLRARQARPGRELRVFPRRNRSMHLIRTLFLVSAMTCYFYSISLIPLATAAIVSFIGPVIAVLIAVPLLKEKLTATKLLSLCLGFGGALIMLNPGGTIGASVDPGILLALGAGTFFAFYLIATRQASQGSDPVATLVFQCVVGTIVLTPLAVANWSMPSQADIPFLLMLGTISCLSHVMSIAAFRHAEASVLAPLVYLELIGAAAIGFFVFGDFPTGQSLVGATLIVGAGLVLTRRRRV</sequence>
<dbReference type="SUPFAM" id="SSF103481">
    <property type="entry name" value="Multidrug resistance efflux transporter EmrE"/>
    <property type="match status" value="2"/>
</dbReference>
<dbReference type="PANTHER" id="PTHR22911">
    <property type="entry name" value="ACYL-MALONYL CONDENSING ENZYME-RELATED"/>
    <property type="match status" value="1"/>
</dbReference>
<feature type="transmembrane region" description="Helical" evidence="6">
    <location>
        <begin position="17"/>
        <end position="36"/>
    </location>
</feature>
<keyword evidence="3 6" id="KW-0812">Transmembrane</keyword>
<organism evidence="8 9">
    <name type="scientific">Pacificispira spongiicola</name>
    <dbReference type="NCBI Taxonomy" id="2729598"/>
    <lineage>
        <taxon>Bacteria</taxon>
        <taxon>Pseudomonadati</taxon>
        <taxon>Pseudomonadota</taxon>
        <taxon>Alphaproteobacteria</taxon>
        <taxon>Rhodospirillales</taxon>
        <taxon>Rhodospirillaceae</taxon>
        <taxon>Pacificispira</taxon>
    </lineage>
</organism>
<dbReference type="Pfam" id="PF00892">
    <property type="entry name" value="EamA"/>
    <property type="match status" value="2"/>
</dbReference>
<protein>
    <submittedName>
        <fullName evidence="8">DMT family transporter</fullName>
    </submittedName>
</protein>
<accession>A0A7Y0E026</accession>
<dbReference type="PANTHER" id="PTHR22911:SF6">
    <property type="entry name" value="SOLUTE CARRIER FAMILY 35 MEMBER G1"/>
    <property type="match status" value="1"/>
</dbReference>
<feature type="transmembrane region" description="Helical" evidence="6">
    <location>
        <begin position="225"/>
        <end position="246"/>
    </location>
</feature>
<dbReference type="InterPro" id="IPR037185">
    <property type="entry name" value="EmrE-like"/>
</dbReference>
<name>A0A7Y0E026_9PROT</name>
<feature type="transmembrane region" description="Helical" evidence="6">
    <location>
        <begin position="140"/>
        <end position="160"/>
    </location>
</feature>
<dbReference type="AlphaFoldDB" id="A0A7Y0E026"/>
<evidence type="ECO:0000256" key="3">
    <source>
        <dbReference type="ARBA" id="ARBA00022692"/>
    </source>
</evidence>
<feature type="transmembrane region" description="Helical" evidence="6">
    <location>
        <begin position="48"/>
        <end position="66"/>
    </location>
</feature>
<dbReference type="GO" id="GO:0016020">
    <property type="term" value="C:membrane"/>
    <property type="evidence" value="ECO:0007669"/>
    <property type="project" value="UniProtKB-SubCell"/>
</dbReference>
<comment type="subcellular location">
    <subcellularLocation>
        <location evidence="1">Membrane</location>
        <topology evidence="1">Multi-pass membrane protein</topology>
    </subcellularLocation>
</comment>
<keyword evidence="9" id="KW-1185">Reference proteome</keyword>
<feature type="transmembrane region" description="Helical" evidence="6">
    <location>
        <begin position="253"/>
        <end position="273"/>
    </location>
</feature>
<evidence type="ECO:0000256" key="4">
    <source>
        <dbReference type="ARBA" id="ARBA00022989"/>
    </source>
</evidence>